<name>A0A914PA33_9BILA</name>
<sequence>MLHVVLILLFCNFKLAHSCLAMRGSGGGDIPVLACATCPQVAVSTGSGVGVDEPITQSVTTLPNGCRNVAVTCTSRTAGTEVNLFFSNNGVDLGTATATTTITRNLVCNGNGKLQLTENGVTREVDKIECISAAAACTTCTNPTLVTGSGIGVNRPVMQTRGTDANGCATVAISCTTPTAGDDIFFFWMNDGADRGTSQGVTTVSRTLTCDANGDFILTEGTDMGPVDSVECITAT</sequence>
<dbReference type="InterPro" id="IPR002601">
    <property type="entry name" value="C6_domain"/>
</dbReference>
<dbReference type="WBParaSite" id="PDA_v2.g14928.t1">
    <property type="protein sequence ID" value="PDA_v2.g14928.t1"/>
    <property type="gene ID" value="PDA_v2.g14928"/>
</dbReference>
<evidence type="ECO:0000259" key="2">
    <source>
        <dbReference type="PROSITE" id="PS50835"/>
    </source>
</evidence>
<keyword evidence="1" id="KW-0732">Signal</keyword>
<proteinExistence type="predicted"/>
<evidence type="ECO:0000313" key="4">
    <source>
        <dbReference type="WBParaSite" id="PDA_v2.g14928.t1"/>
    </source>
</evidence>
<dbReference type="PROSITE" id="PS50835">
    <property type="entry name" value="IG_LIKE"/>
    <property type="match status" value="1"/>
</dbReference>
<keyword evidence="3" id="KW-1185">Reference proteome</keyword>
<accession>A0A914PA33</accession>
<organism evidence="3 4">
    <name type="scientific">Panagrolaimus davidi</name>
    <dbReference type="NCBI Taxonomy" id="227884"/>
    <lineage>
        <taxon>Eukaryota</taxon>
        <taxon>Metazoa</taxon>
        <taxon>Ecdysozoa</taxon>
        <taxon>Nematoda</taxon>
        <taxon>Chromadorea</taxon>
        <taxon>Rhabditida</taxon>
        <taxon>Tylenchina</taxon>
        <taxon>Panagrolaimomorpha</taxon>
        <taxon>Panagrolaimoidea</taxon>
        <taxon>Panagrolaimidae</taxon>
        <taxon>Panagrolaimus</taxon>
    </lineage>
</organism>
<dbReference type="Pfam" id="PF01681">
    <property type="entry name" value="C6"/>
    <property type="match status" value="1"/>
</dbReference>
<dbReference type="AlphaFoldDB" id="A0A914PA33"/>
<feature type="signal peptide" evidence="1">
    <location>
        <begin position="1"/>
        <end position="18"/>
    </location>
</feature>
<feature type="chain" id="PRO_5037619402" evidence="1">
    <location>
        <begin position="19"/>
        <end position="236"/>
    </location>
</feature>
<feature type="domain" description="Ig-like" evidence="2">
    <location>
        <begin position="143"/>
        <end position="236"/>
    </location>
</feature>
<evidence type="ECO:0000256" key="1">
    <source>
        <dbReference type="SAM" id="SignalP"/>
    </source>
</evidence>
<protein>
    <submittedName>
        <fullName evidence="4">Ig-like domain-containing protein</fullName>
    </submittedName>
</protein>
<evidence type="ECO:0000313" key="3">
    <source>
        <dbReference type="Proteomes" id="UP000887578"/>
    </source>
</evidence>
<reference evidence="4" key="1">
    <citation type="submission" date="2022-11" db="UniProtKB">
        <authorList>
            <consortium name="WormBaseParasite"/>
        </authorList>
    </citation>
    <scope>IDENTIFICATION</scope>
</reference>
<dbReference type="InterPro" id="IPR007110">
    <property type="entry name" value="Ig-like_dom"/>
</dbReference>
<dbReference type="SMART" id="SM01048">
    <property type="entry name" value="C6"/>
    <property type="match status" value="2"/>
</dbReference>
<dbReference type="Proteomes" id="UP000887578">
    <property type="component" value="Unplaced"/>
</dbReference>